<keyword evidence="1" id="KW-0812">Transmembrane</keyword>
<dbReference type="AlphaFoldDB" id="A0A9P4J767"/>
<keyword evidence="1" id="KW-0472">Membrane</keyword>
<dbReference type="PANTHER" id="PTHR45763:SF46">
    <property type="entry name" value="AB HYDROLASE-1 DOMAIN-CONTAINING PROTEIN"/>
    <property type="match status" value="1"/>
</dbReference>
<keyword evidence="1" id="KW-1133">Transmembrane helix</keyword>
<evidence type="ECO:0000259" key="2">
    <source>
        <dbReference type="Pfam" id="PF00561"/>
    </source>
</evidence>
<feature type="transmembrane region" description="Helical" evidence="1">
    <location>
        <begin position="121"/>
        <end position="140"/>
    </location>
</feature>
<keyword evidence="4" id="KW-1185">Reference proteome</keyword>
<dbReference type="InterPro" id="IPR029058">
    <property type="entry name" value="AB_hydrolase_fold"/>
</dbReference>
<dbReference type="PANTHER" id="PTHR45763">
    <property type="entry name" value="HYDROLASE, ALPHA/BETA FOLD FAMILY PROTEIN, EXPRESSED-RELATED"/>
    <property type="match status" value="1"/>
</dbReference>
<dbReference type="Gene3D" id="3.40.50.1820">
    <property type="entry name" value="alpha/beta hydrolase"/>
    <property type="match status" value="1"/>
</dbReference>
<dbReference type="InterPro" id="IPR000073">
    <property type="entry name" value="AB_hydrolase_1"/>
</dbReference>
<feature type="transmembrane region" description="Helical" evidence="1">
    <location>
        <begin position="180"/>
        <end position="198"/>
    </location>
</feature>
<dbReference type="OrthoDB" id="294702at2759"/>
<sequence>MSSITMSKIRPTLLRINIQAQRRTYETRSSDQQTIDLPDGRKLGFAVYGSPEGKPMLYFHGYPSSRLEAAPIHEMAQRIGIRLIAIDRPGFGLSTPQPNRQILDWPRDVEKFAQTMKIPHFAVFGLSGGGPFAMACAYALPRDMLTAVGLFASGPPWAAGAHHMTITRRITRFLANNCPVVLNAGLSLFVHCLTWVASTRPVITRLGRWLEKQDKKHTSTVKFEKSHAERIQGLMSMLVDEPFRQGADAAVHEARLLSSPDWGFQV</sequence>
<gene>
    <name evidence="3" type="ORF">K461DRAFT_94512</name>
</gene>
<feature type="domain" description="AB hydrolase-1" evidence="2">
    <location>
        <begin position="54"/>
        <end position="144"/>
    </location>
</feature>
<organism evidence="3 4">
    <name type="scientific">Myriangium duriaei CBS 260.36</name>
    <dbReference type="NCBI Taxonomy" id="1168546"/>
    <lineage>
        <taxon>Eukaryota</taxon>
        <taxon>Fungi</taxon>
        <taxon>Dikarya</taxon>
        <taxon>Ascomycota</taxon>
        <taxon>Pezizomycotina</taxon>
        <taxon>Dothideomycetes</taxon>
        <taxon>Dothideomycetidae</taxon>
        <taxon>Myriangiales</taxon>
        <taxon>Myriangiaceae</taxon>
        <taxon>Myriangium</taxon>
    </lineage>
</organism>
<comment type="caution">
    <text evidence="3">The sequence shown here is derived from an EMBL/GenBank/DDBJ whole genome shotgun (WGS) entry which is preliminary data.</text>
</comment>
<reference evidence="3" key="1">
    <citation type="journal article" date="2020" name="Stud. Mycol.">
        <title>101 Dothideomycetes genomes: a test case for predicting lifestyles and emergence of pathogens.</title>
        <authorList>
            <person name="Haridas S."/>
            <person name="Albert R."/>
            <person name="Binder M."/>
            <person name="Bloem J."/>
            <person name="Labutti K."/>
            <person name="Salamov A."/>
            <person name="Andreopoulos B."/>
            <person name="Baker S."/>
            <person name="Barry K."/>
            <person name="Bills G."/>
            <person name="Bluhm B."/>
            <person name="Cannon C."/>
            <person name="Castanera R."/>
            <person name="Culley D."/>
            <person name="Daum C."/>
            <person name="Ezra D."/>
            <person name="Gonzalez J."/>
            <person name="Henrissat B."/>
            <person name="Kuo A."/>
            <person name="Liang C."/>
            <person name="Lipzen A."/>
            <person name="Lutzoni F."/>
            <person name="Magnuson J."/>
            <person name="Mondo S."/>
            <person name="Nolan M."/>
            <person name="Ohm R."/>
            <person name="Pangilinan J."/>
            <person name="Park H.-J."/>
            <person name="Ramirez L."/>
            <person name="Alfaro M."/>
            <person name="Sun H."/>
            <person name="Tritt A."/>
            <person name="Yoshinaga Y."/>
            <person name="Zwiers L.-H."/>
            <person name="Turgeon B."/>
            <person name="Goodwin S."/>
            <person name="Spatafora J."/>
            <person name="Crous P."/>
            <person name="Grigoriev I."/>
        </authorList>
    </citation>
    <scope>NUCLEOTIDE SEQUENCE</scope>
    <source>
        <strain evidence="3">CBS 260.36</strain>
    </source>
</reference>
<proteinExistence type="predicted"/>
<dbReference type="EMBL" id="ML996082">
    <property type="protein sequence ID" value="KAF2156331.1"/>
    <property type="molecule type" value="Genomic_DNA"/>
</dbReference>
<dbReference type="SUPFAM" id="SSF53474">
    <property type="entry name" value="alpha/beta-Hydrolases"/>
    <property type="match status" value="1"/>
</dbReference>
<evidence type="ECO:0000313" key="3">
    <source>
        <dbReference type="EMBL" id="KAF2156331.1"/>
    </source>
</evidence>
<dbReference type="Proteomes" id="UP000799439">
    <property type="component" value="Unassembled WGS sequence"/>
</dbReference>
<name>A0A9P4J767_9PEZI</name>
<evidence type="ECO:0000256" key="1">
    <source>
        <dbReference type="SAM" id="Phobius"/>
    </source>
</evidence>
<protein>
    <submittedName>
        <fullName evidence="3">Alpha/beta-hydrolase</fullName>
    </submittedName>
</protein>
<evidence type="ECO:0000313" key="4">
    <source>
        <dbReference type="Proteomes" id="UP000799439"/>
    </source>
</evidence>
<accession>A0A9P4J767</accession>
<dbReference type="Pfam" id="PF00561">
    <property type="entry name" value="Abhydrolase_1"/>
    <property type="match status" value="1"/>
</dbReference>